<dbReference type="STRING" id="1121306.SAMN02745196_00246"/>
<dbReference type="InterPro" id="IPR009711">
    <property type="entry name" value="UPF0473"/>
</dbReference>
<accession>A0A1M5SNS1</accession>
<proteinExistence type="inferred from homology"/>
<evidence type="ECO:0000313" key="2">
    <source>
        <dbReference type="EMBL" id="SHH40219.1"/>
    </source>
</evidence>
<gene>
    <name evidence="2" type="ORF">SAMN02745196_00246</name>
</gene>
<keyword evidence="3" id="KW-1185">Reference proteome</keyword>
<comment type="similarity">
    <text evidence="1">Belongs to the UPF0473 family.</text>
</comment>
<dbReference type="RefSeq" id="WP_072829255.1">
    <property type="nucleotide sequence ID" value="NZ_FQXP01000003.1"/>
</dbReference>
<reference evidence="2 3" key="1">
    <citation type="submission" date="2016-11" db="EMBL/GenBank/DDBJ databases">
        <authorList>
            <person name="Jaros S."/>
            <person name="Januszkiewicz K."/>
            <person name="Wedrychowicz H."/>
        </authorList>
    </citation>
    <scope>NUCLEOTIDE SEQUENCE [LARGE SCALE GENOMIC DNA]</scope>
    <source>
        <strain evidence="2 3">DSM 3089</strain>
    </source>
</reference>
<dbReference type="OrthoDB" id="9811971at2"/>
<dbReference type="AlphaFoldDB" id="A0A1M5SNS1"/>
<organism evidence="2 3">
    <name type="scientific">Clostridium collagenovorans DSM 3089</name>
    <dbReference type="NCBI Taxonomy" id="1121306"/>
    <lineage>
        <taxon>Bacteria</taxon>
        <taxon>Bacillati</taxon>
        <taxon>Bacillota</taxon>
        <taxon>Clostridia</taxon>
        <taxon>Eubacteriales</taxon>
        <taxon>Clostridiaceae</taxon>
        <taxon>Clostridium</taxon>
    </lineage>
</organism>
<evidence type="ECO:0000256" key="1">
    <source>
        <dbReference type="HAMAP-Rule" id="MF_01448"/>
    </source>
</evidence>
<dbReference type="EMBL" id="FQXP01000003">
    <property type="protein sequence ID" value="SHH40219.1"/>
    <property type="molecule type" value="Genomic_DNA"/>
</dbReference>
<dbReference type="Pfam" id="PF06949">
    <property type="entry name" value="DUF1292"/>
    <property type="match status" value="1"/>
</dbReference>
<name>A0A1M5SNS1_9CLOT</name>
<protein>
    <recommendedName>
        <fullName evidence="1">UPF0473 protein SAMN02745196_00246</fullName>
    </recommendedName>
</protein>
<dbReference type="HAMAP" id="MF_01448">
    <property type="entry name" value="UPF0473"/>
    <property type="match status" value="1"/>
</dbReference>
<evidence type="ECO:0000313" key="3">
    <source>
        <dbReference type="Proteomes" id="UP000184526"/>
    </source>
</evidence>
<sequence>MENFVEKVTLFDEDGKEELFEVITKLDIEEKEYLIVAKEDEEEEAIALRIDKDEKGEEILMVVQDDVEFAMVAEAYEILFCEEEEE</sequence>
<dbReference type="Proteomes" id="UP000184526">
    <property type="component" value="Unassembled WGS sequence"/>
</dbReference>